<dbReference type="PIRSF" id="PIRSF018266">
    <property type="entry name" value="FecR"/>
    <property type="match status" value="1"/>
</dbReference>
<dbReference type="FunFam" id="2.60.120.1440:FF:000001">
    <property type="entry name" value="Putative anti-sigma factor"/>
    <property type="match status" value="1"/>
</dbReference>
<dbReference type="EMBL" id="JACHCC010000012">
    <property type="protein sequence ID" value="MBB6502213.1"/>
    <property type="molecule type" value="Genomic_DNA"/>
</dbReference>
<keyword evidence="1" id="KW-0812">Transmembrane</keyword>
<sequence length="377" mass="42508">MDTEEFSKLIARYNNNTASAEERMQVERWYEQLEGKAILSEDAELKGQIYGAVRKHIEEPAPVLHKKERKIYTWIAWAAVWCVLFNIGLLYFQAKRFQVSSDTFSVQKKGITPGTDKAILTLANGTKINLSDVGAGQLAEQAGVTVSKTKNGELIYKVIGDNQATTKYNTISTPRGGQYQLLLADGTRIWLNANSSLTFPTSFPADKRKVKFKGEAYFEVAKDKSRRFIVESNETEVQVLGTHFNIMAYDDEAAQITTLLEGSIELRKGNEKSLLKPGQQARTMGATNQINVKDIENPEQVIAWKNGYLQFEKSDLQSLMRQVSRWYDADVVYQGKIPKKEYSGKIPRSVGVKTLIEMLSYSGIHCQVKDNKIIINL</sequence>
<dbReference type="PANTHER" id="PTHR30273:SF2">
    <property type="entry name" value="PROTEIN FECR"/>
    <property type="match status" value="1"/>
</dbReference>
<evidence type="ECO:0000259" key="2">
    <source>
        <dbReference type="Pfam" id="PF04773"/>
    </source>
</evidence>
<evidence type="ECO:0000259" key="3">
    <source>
        <dbReference type="Pfam" id="PF16344"/>
    </source>
</evidence>
<dbReference type="PANTHER" id="PTHR30273">
    <property type="entry name" value="PERIPLASMIC SIGNAL SENSOR AND SIGMA FACTOR ACTIVATOR FECR-RELATED"/>
    <property type="match status" value="1"/>
</dbReference>
<evidence type="ECO:0000313" key="5">
    <source>
        <dbReference type="Proteomes" id="UP000521017"/>
    </source>
</evidence>
<dbReference type="InterPro" id="IPR006860">
    <property type="entry name" value="FecR"/>
</dbReference>
<gene>
    <name evidence="4" type="ORF">HDF25_004390</name>
</gene>
<accession>A0A7X0J6W0</accession>
<dbReference type="Gene3D" id="3.55.50.30">
    <property type="match status" value="1"/>
</dbReference>
<dbReference type="Pfam" id="PF16344">
    <property type="entry name" value="FecR_C"/>
    <property type="match status" value="1"/>
</dbReference>
<dbReference type="GO" id="GO:0016989">
    <property type="term" value="F:sigma factor antagonist activity"/>
    <property type="evidence" value="ECO:0007669"/>
    <property type="project" value="TreeGrafter"/>
</dbReference>
<reference evidence="4 5" key="1">
    <citation type="submission" date="2020-08" db="EMBL/GenBank/DDBJ databases">
        <title>Genomic Encyclopedia of Type Strains, Phase IV (KMG-V): Genome sequencing to study the core and pangenomes of soil and plant-associated prokaryotes.</title>
        <authorList>
            <person name="Whitman W."/>
        </authorList>
    </citation>
    <scope>NUCLEOTIDE SEQUENCE [LARGE SCALE GENOMIC DNA]</scope>
    <source>
        <strain evidence="4 5">M2T3</strain>
    </source>
</reference>
<protein>
    <submittedName>
        <fullName evidence="4">Ferric-dicitrate binding protein FerR (Iron transport regulator)</fullName>
    </submittedName>
</protein>
<dbReference type="Proteomes" id="UP000521017">
    <property type="component" value="Unassembled WGS sequence"/>
</dbReference>
<dbReference type="InterPro" id="IPR032508">
    <property type="entry name" value="FecR_C"/>
</dbReference>
<comment type="caution">
    <text evidence="4">The sequence shown here is derived from an EMBL/GenBank/DDBJ whole genome shotgun (WGS) entry which is preliminary data.</text>
</comment>
<evidence type="ECO:0000313" key="4">
    <source>
        <dbReference type="EMBL" id="MBB6502213.1"/>
    </source>
</evidence>
<dbReference type="Gene3D" id="2.60.120.1440">
    <property type="match status" value="1"/>
</dbReference>
<dbReference type="AlphaFoldDB" id="A0A7X0J6W0"/>
<feature type="domain" description="FecR protein" evidence="2">
    <location>
        <begin position="170"/>
        <end position="265"/>
    </location>
</feature>
<dbReference type="RefSeq" id="WP_184628466.1">
    <property type="nucleotide sequence ID" value="NZ_JACHCC010000012.1"/>
</dbReference>
<feature type="domain" description="Protein FecR C-terminal" evidence="3">
    <location>
        <begin position="308"/>
        <end position="375"/>
    </location>
</feature>
<feature type="transmembrane region" description="Helical" evidence="1">
    <location>
        <begin position="71"/>
        <end position="92"/>
    </location>
</feature>
<keyword evidence="1" id="KW-0472">Membrane</keyword>
<keyword evidence="1" id="KW-1133">Transmembrane helix</keyword>
<dbReference type="Pfam" id="PF04773">
    <property type="entry name" value="FecR"/>
    <property type="match status" value="1"/>
</dbReference>
<dbReference type="InterPro" id="IPR012373">
    <property type="entry name" value="Ferrdict_sens_TM"/>
</dbReference>
<evidence type="ECO:0000256" key="1">
    <source>
        <dbReference type="SAM" id="Phobius"/>
    </source>
</evidence>
<proteinExistence type="predicted"/>
<organism evidence="4 5">
    <name type="scientific">Pedobacter cryoconitis</name>
    <dbReference type="NCBI Taxonomy" id="188932"/>
    <lineage>
        <taxon>Bacteria</taxon>
        <taxon>Pseudomonadati</taxon>
        <taxon>Bacteroidota</taxon>
        <taxon>Sphingobacteriia</taxon>
        <taxon>Sphingobacteriales</taxon>
        <taxon>Sphingobacteriaceae</taxon>
        <taxon>Pedobacter</taxon>
    </lineage>
</organism>
<name>A0A7X0J6W0_9SPHI</name>